<feature type="compositionally biased region" description="Low complexity" evidence="1">
    <location>
        <begin position="14"/>
        <end position="30"/>
    </location>
</feature>
<feature type="compositionally biased region" description="Polar residues" evidence="1">
    <location>
        <begin position="128"/>
        <end position="140"/>
    </location>
</feature>
<sequence>MGWWDGNNDDDNQNKNFNKNVNSTFKSSTTTRQCRPDPEDQNFMICKNIVKESSTINGQRNDETKEYEERVPIQQNYARRNQQFNQNNLEFDFNQMDEDLGQLFENFSNNFFKNFPSIVFGPMRADFQNPNYEQRGNHNYNNNQQRTQKQQQNQQQPRIQKKKDDIYDC</sequence>
<gene>
    <name evidence="2" type="ORF">PSON_ATCC_30995.1.T0060341</name>
</gene>
<evidence type="ECO:0000313" key="3">
    <source>
        <dbReference type="Proteomes" id="UP000692954"/>
    </source>
</evidence>
<protein>
    <submittedName>
        <fullName evidence="2">Uncharacterized protein</fullName>
    </submittedName>
</protein>
<feature type="region of interest" description="Disordered" evidence="1">
    <location>
        <begin position="1"/>
        <end position="39"/>
    </location>
</feature>
<evidence type="ECO:0000256" key="1">
    <source>
        <dbReference type="SAM" id="MobiDB-lite"/>
    </source>
</evidence>
<feature type="compositionally biased region" description="Low complexity" evidence="1">
    <location>
        <begin position="141"/>
        <end position="158"/>
    </location>
</feature>
<organism evidence="2 3">
    <name type="scientific">Paramecium sonneborni</name>
    <dbReference type="NCBI Taxonomy" id="65129"/>
    <lineage>
        <taxon>Eukaryota</taxon>
        <taxon>Sar</taxon>
        <taxon>Alveolata</taxon>
        <taxon>Ciliophora</taxon>
        <taxon>Intramacronucleata</taxon>
        <taxon>Oligohymenophorea</taxon>
        <taxon>Peniculida</taxon>
        <taxon>Parameciidae</taxon>
        <taxon>Paramecium</taxon>
    </lineage>
</organism>
<dbReference type="Proteomes" id="UP000692954">
    <property type="component" value="Unassembled WGS sequence"/>
</dbReference>
<keyword evidence="3" id="KW-1185">Reference proteome</keyword>
<evidence type="ECO:0000313" key="2">
    <source>
        <dbReference type="EMBL" id="CAD8052214.1"/>
    </source>
</evidence>
<name>A0A8S1KMI7_9CILI</name>
<accession>A0A8S1KMI7</accession>
<dbReference type="OrthoDB" id="306870at2759"/>
<dbReference type="AlphaFoldDB" id="A0A8S1KMI7"/>
<comment type="caution">
    <text evidence="2">The sequence shown here is derived from an EMBL/GenBank/DDBJ whole genome shotgun (WGS) entry which is preliminary data.</text>
</comment>
<proteinExistence type="predicted"/>
<dbReference type="EMBL" id="CAJJDN010000006">
    <property type="protein sequence ID" value="CAD8052214.1"/>
    <property type="molecule type" value="Genomic_DNA"/>
</dbReference>
<feature type="region of interest" description="Disordered" evidence="1">
    <location>
        <begin position="126"/>
        <end position="169"/>
    </location>
</feature>
<reference evidence="2" key="1">
    <citation type="submission" date="2021-01" db="EMBL/GenBank/DDBJ databases">
        <authorList>
            <consortium name="Genoscope - CEA"/>
            <person name="William W."/>
        </authorList>
    </citation>
    <scope>NUCLEOTIDE SEQUENCE</scope>
</reference>